<dbReference type="AlphaFoldDB" id="A0A6A4NTI9"/>
<keyword evidence="2" id="KW-1185">Reference proteome</keyword>
<sequence>MPLPCTTVHYQVIFLLNFRFFTMDLGRVQHFLQGKNILIIGATGFLAKGN</sequence>
<proteinExistence type="predicted"/>
<comment type="caution">
    <text evidence="1">The sequence shown here is derived from an EMBL/GenBank/DDBJ whole genome shotgun (WGS) entry which is preliminary data.</text>
</comment>
<evidence type="ECO:0000313" key="1">
    <source>
        <dbReference type="EMBL" id="KAE9592341.1"/>
    </source>
</evidence>
<gene>
    <name evidence="1" type="ORF">Lalb_Chr19g0128301</name>
</gene>
<organism evidence="1 2">
    <name type="scientific">Lupinus albus</name>
    <name type="common">White lupine</name>
    <name type="synonym">Lupinus termis</name>
    <dbReference type="NCBI Taxonomy" id="3870"/>
    <lineage>
        <taxon>Eukaryota</taxon>
        <taxon>Viridiplantae</taxon>
        <taxon>Streptophyta</taxon>
        <taxon>Embryophyta</taxon>
        <taxon>Tracheophyta</taxon>
        <taxon>Spermatophyta</taxon>
        <taxon>Magnoliopsida</taxon>
        <taxon>eudicotyledons</taxon>
        <taxon>Gunneridae</taxon>
        <taxon>Pentapetalae</taxon>
        <taxon>rosids</taxon>
        <taxon>fabids</taxon>
        <taxon>Fabales</taxon>
        <taxon>Fabaceae</taxon>
        <taxon>Papilionoideae</taxon>
        <taxon>50 kb inversion clade</taxon>
        <taxon>genistoids sensu lato</taxon>
        <taxon>core genistoids</taxon>
        <taxon>Genisteae</taxon>
        <taxon>Lupinus</taxon>
    </lineage>
</organism>
<dbReference type="EMBL" id="WOCE01000019">
    <property type="protein sequence ID" value="KAE9592341.1"/>
    <property type="molecule type" value="Genomic_DNA"/>
</dbReference>
<protein>
    <submittedName>
        <fullName evidence="1">Uncharacterized protein</fullName>
    </submittedName>
</protein>
<accession>A0A6A4NTI9</accession>
<name>A0A6A4NTI9_LUPAL</name>
<reference evidence="2" key="1">
    <citation type="journal article" date="2020" name="Nat. Commun.">
        <title>Genome sequence of the cluster root forming white lupin.</title>
        <authorList>
            <person name="Hufnagel B."/>
            <person name="Marques A."/>
            <person name="Soriano A."/>
            <person name="Marques L."/>
            <person name="Divol F."/>
            <person name="Doumas P."/>
            <person name="Sallet E."/>
            <person name="Mancinotti D."/>
            <person name="Carrere S."/>
            <person name="Marande W."/>
            <person name="Arribat S."/>
            <person name="Keller J."/>
            <person name="Huneau C."/>
            <person name="Blein T."/>
            <person name="Aime D."/>
            <person name="Laguerre M."/>
            <person name="Taylor J."/>
            <person name="Schubert V."/>
            <person name="Nelson M."/>
            <person name="Geu-Flores F."/>
            <person name="Crespi M."/>
            <person name="Gallardo-Guerrero K."/>
            <person name="Delaux P.-M."/>
            <person name="Salse J."/>
            <person name="Berges H."/>
            <person name="Guyot R."/>
            <person name="Gouzy J."/>
            <person name="Peret B."/>
        </authorList>
    </citation>
    <scope>NUCLEOTIDE SEQUENCE [LARGE SCALE GENOMIC DNA]</scope>
    <source>
        <strain evidence="2">cv. Amiga</strain>
    </source>
</reference>
<dbReference type="Proteomes" id="UP000447434">
    <property type="component" value="Chromosome 19"/>
</dbReference>
<evidence type="ECO:0000313" key="2">
    <source>
        <dbReference type="Proteomes" id="UP000447434"/>
    </source>
</evidence>